<name>M3A7S9_PSEFD</name>
<accession>M3A7S9</accession>
<dbReference type="EMBL" id="KB446561">
    <property type="protein sequence ID" value="EME80666.1"/>
    <property type="molecule type" value="Genomic_DNA"/>
</dbReference>
<dbReference type="AlphaFoldDB" id="M3A7S9"/>
<evidence type="ECO:0000313" key="1">
    <source>
        <dbReference type="EMBL" id="EME80666.1"/>
    </source>
</evidence>
<dbReference type="KEGG" id="pfj:MYCFIDRAFT_177597"/>
<gene>
    <name evidence="1" type="ORF">MYCFIDRAFT_177597</name>
</gene>
<organism evidence="1 2">
    <name type="scientific">Pseudocercospora fijiensis (strain CIRAD86)</name>
    <name type="common">Black leaf streak disease fungus</name>
    <name type="synonym">Mycosphaerella fijiensis</name>
    <dbReference type="NCBI Taxonomy" id="383855"/>
    <lineage>
        <taxon>Eukaryota</taxon>
        <taxon>Fungi</taxon>
        <taxon>Dikarya</taxon>
        <taxon>Ascomycota</taxon>
        <taxon>Pezizomycotina</taxon>
        <taxon>Dothideomycetes</taxon>
        <taxon>Dothideomycetidae</taxon>
        <taxon>Mycosphaerellales</taxon>
        <taxon>Mycosphaerellaceae</taxon>
        <taxon>Pseudocercospora</taxon>
    </lineage>
</organism>
<dbReference type="VEuPathDB" id="FungiDB:MYCFIDRAFT_177597"/>
<dbReference type="RefSeq" id="XP_007929550.1">
    <property type="nucleotide sequence ID" value="XM_007931359.1"/>
</dbReference>
<sequence length="77" mass="8773">MCSSNQLGHPLHWSVRSAYTANTALHYFTSWDATKAGDVSRLHYVFSNGTILEIRNLDLAFWEYVPGIRFLKPDAIT</sequence>
<proteinExistence type="predicted"/>
<dbReference type="HOGENOM" id="CLU_2639132_0_0_1"/>
<keyword evidence="2" id="KW-1185">Reference proteome</keyword>
<protein>
    <submittedName>
        <fullName evidence="1">Uncharacterized protein</fullName>
    </submittedName>
</protein>
<dbReference type="Proteomes" id="UP000016932">
    <property type="component" value="Unassembled WGS sequence"/>
</dbReference>
<dbReference type="GeneID" id="19333806"/>
<evidence type="ECO:0000313" key="2">
    <source>
        <dbReference type="Proteomes" id="UP000016932"/>
    </source>
</evidence>
<reference evidence="1 2" key="1">
    <citation type="journal article" date="2012" name="PLoS Pathog.">
        <title>Diverse lifestyles and strategies of plant pathogenesis encoded in the genomes of eighteen Dothideomycetes fungi.</title>
        <authorList>
            <person name="Ohm R.A."/>
            <person name="Feau N."/>
            <person name="Henrissat B."/>
            <person name="Schoch C.L."/>
            <person name="Horwitz B.A."/>
            <person name="Barry K.W."/>
            <person name="Condon B.J."/>
            <person name="Copeland A.C."/>
            <person name="Dhillon B."/>
            <person name="Glaser F."/>
            <person name="Hesse C.N."/>
            <person name="Kosti I."/>
            <person name="LaButti K."/>
            <person name="Lindquist E.A."/>
            <person name="Lucas S."/>
            <person name="Salamov A.A."/>
            <person name="Bradshaw R.E."/>
            <person name="Ciuffetti L."/>
            <person name="Hamelin R.C."/>
            <person name="Kema G.H.J."/>
            <person name="Lawrence C."/>
            <person name="Scott J.A."/>
            <person name="Spatafora J.W."/>
            <person name="Turgeon B.G."/>
            <person name="de Wit P.J.G.M."/>
            <person name="Zhong S."/>
            <person name="Goodwin S.B."/>
            <person name="Grigoriev I.V."/>
        </authorList>
    </citation>
    <scope>NUCLEOTIDE SEQUENCE [LARGE SCALE GENOMIC DNA]</scope>
    <source>
        <strain evidence="1 2">CIRAD86</strain>
    </source>
</reference>